<reference evidence="2" key="1">
    <citation type="submission" date="2019-06" db="EMBL/GenBank/DDBJ databases">
        <authorList>
            <consortium name="Wellcome Sanger Institute Data Sharing"/>
        </authorList>
    </citation>
    <scope>NUCLEOTIDE SEQUENCE [LARGE SCALE GENOMIC DNA]</scope>
</reference>
<dbReference type="InParanoid" id="A0A672IHD1"/>
<dbReference type="PANTHER" id="PTHR33443:SF30">
    <property type="entry name" value="SARCOSINE DEHYDROGENASE-2C PROTEIN"/>
    <property type="match status" value="1"/>
</dbReference>
<dbReference type="AlphaFoldDB" id="A0A672IHD1"/>
<sequence length="609" mass="69147">MDSAEVIVLSDDDEDLSCLIVEEKDEKKPEAVLSTSSLDEDLVVTFCQRAEVLPHARYDCPVHPFTSTECETSAPVDRNKLFCDQCFCYICDKLAASCEKWCHSGMCHCNSHKKSKFWTELRNNALLGRLKSFDLTLLETDSHLRHAETMLRSFTLELSTLFSLFLKGETTWLSNSHQEIVYHDYRPVYEFVTSFLDKADEEESRAAAIMYLGATEDFLSHFYLDRMFFFPTFMANPSEAKVSLLQRVIAKMQRLMVMANFSTVFIDKLQDFYQRLPFQQVNMKNVRNSLCVRPWDDVLLVTVLKGQNVSGVRKDKGKRDVLIEQINVVVLRSEALQRQNRHRDLCRYLRVVKTDDPKHFQQLLGLIPFFMCAAGDFSPAAKSIFSSLNPTVGITTLIFLTYLRIFETATVPKVIVWQLQQLCNPNATWEAVEGATPLKRTELVKFALLAQRNCLSIFVDSQCWTKLLTIVNTPSGSSGPIPPPSPQFLHDAWDVVNSILLGQDGSSIHIPRDFLEVYPDQALLLLVTGALALRISSWLLLPAIPVISTFKENQWASRWLYDNLSSNAEHFNAFIQGLAREMENTAGGPAMDKTDSSQVTSSSQKRLVI</sequence>
<reference evidence="2" key="3">
    <citation type="submission" date="2025-09" db="UniProtKB">
        <authorList>
            <consortium name="Ensembl"/>
        </authorList>
    </citation>
    <scope>IDENTIFICATION</scope>
</reference>
<dbReference type="Proteomes" id="UP000472267">
    <property type="component" value="Chromosome 6"/>
</dbReference>
<accession>A0A672IHD1</accession>
<evidence type="ECO:0000313" key="2">
    <source>
        <dbReference type="Ensembl" id="ENSSFAP00005040477.1"/>
    </source>
</evidence>
<organism evidence="2 3">
    <name type="scientific">Salarias fasciatus</name>
    <name type="common">Jewelled blenny</name>
    <name type="synonym">Blennius fasciatus</name>
    <dbReference type="NCBI Taxonomy" id="181472"/>
    <lineage>
        <taxon>Eukaryota</taxon>
        <taxon>Metazoa</taxon>
        <taxon>Chordata</taxon>
        <taxon>Craniata</taxon>
        <taxon>Vertebrata</taxon>
        <taxon>Euteleostomi</taxon>
        <taxon>Actinopterygii</taxon>
        <taxon>Neopterygii</taxon>
        <taxon>Teleostei</taxon>
        <taxon>Neoteleostei</taxon>
        <taxon>Acanthomorphata</taxon>
        <taxon>Ovalentaria</taxon>
        <taxon>Blenniimorphae</taxon>
        <taxon>Blenniiformes</taxon>
        <taxon>Blennioidei</taxon>
        <taxon>Blenniidae</taxon>
        <taxon>Salariinae</taxon>
        <taxon>Salarias</taxon>
    </lineage>
</organism>
<reference evidence="2" key="2">
    <citation type="submission" date="2025-08" db="UniProtKB">
        <authorList>
            <consortium name="Ensembl"/>
        </authorList>
    </citation>
    <scope>IDENTIFICATION</scope>
</reference>
<dbReference type="Ensembl" id="ENSSFAT00005041969.1">
    <property type="protein sequence ID" value="ENSSFAP00005040477.1"/>
    <property type="gene ID" value="ENSSFAG00005020189.1"/>
</dbReference>
<dbReference type="PANTHER" id="PTHR33443">
    <property type="entry name" value="ZGC:112980"/>
    <property type="match status" value="1"/>
</dbReference>
<proteinExistence type="predicted"/>
<feature type="compositionally biased region" description="Polar residues" evidence="1">
    <location>
        <begin position="596"/>
        <end position="609"/>
    </location>
</feature>
<evidence type="ECO:0000256" key="1">
    <source>
        <dbReference type="SAM" id="MobiDB-lite"/>
    </source>
</evidence>
<evidence type="ECO:0000313" key="3">
    <source>
        <dbReference type="Proteomes" id="UP000472267"/>
    </source>
</evidence>
<name>A0A672IHD1_SALFA</name>
<keyword evidence="3" id="KW-1185">Reference proteome</keyword>
<gene>
    <name evidence="2" type="primary">zgc:112980</name>
</gene>
<dbReference type="InterPro" id="IPR053234">
    <property type="entry name" value="RPM1_Interactor"/>
</dbReference>
<feature type="region of interest" description="Disordered" evidence="1">
    <location>
        <begin position="585"/>
        <end position="609"/>
    </location>
</feature>
<dbReference type="OMA" id="LWAFQWL"/>
<dbReference type="OrthoDB" id="266020at2759"/>
<protein>
    <submittedName>
        <fullName evidence="2">Uncharacterized LOC115390213</fullName>
    </submittedName>
</protein>